<dbReference type="GO" id="GO:0004674">
    <property type="term" value="F:protein serine/threonine kinase activity"/>
    <property type="evidence" value="ECO:0007669"/>
    <property type="project" value="UniProtKB-KW"/>
</dbReference>
<dbReference type="InterPro" id="IPR011009">
    <property type="entry name" value="Kinase-like_dom_sf"/>
</dbReference>
<feature type="binding site" evidence="5">
    <location>
        <position position="49"/>
    </location>
    <ligand>
        <name>ATP</name>
        <dbReference type="ChEBI" id="CHEBI:30616"/>
    </ligand>
</feature>
<evidence type="ECO:0000313" key="7">
    <source>
        <dbReference type="EMBL" id="RFF29807.1"/>
    </source>
</evidence>
<dbReference type="PROSITE" id="PS50011">
    <property type="entry name" value="PROTEIN_KINASE_DOM"/>
    <property type="match status" value="1"/>
</dbReference>
<keyword evidence="3 7" id="KW-0418">Kinase</keyword>
<dbReference type="InterPro" id="IPR008271">
    <property type="entry name" value="Ser/Thr_kinase_AS"/>
</dbReference>
<evidence type="ECO:0000256" key="3">
    <source>
        <dbReference type="ARBA" id="ARBA00022777"/>
    </source>
</evidence>
<proteinExistence type="predicted"/>
<dbReference type="Proteomes" id="UP000260351">
    <property type="component" value="Unassembled WGS sequence"/>
</dbReference>
<evidence type="ECO:0000313" key="8">
    <source>
        <dbReference type="Proteomes" id="UP000260351"/>
    </source>
</evidence>
<accession>A0A3E1K7Z4</accession>
<evidence type="ECO:0000259" key="6">
    <source>
        <dbReference type="PROSITE" id="PS50011"/>
    </source>
</evidence>
<dbReference type="CDD" id="cd14014">
    <property type="entry name" value="STKc_PknB_like"/>
    <property type="match status" value="1"/>
</dbReference>
<evidence type="ECO:0000256" key="1">
    <source>
        <dbReference type="ARBA" id="ARBA00022679"/>
    </source>
</evidence>
<dbReference type="RefSeq" id="WP_116651041.1">
    <property type="nucleotide sequence ID" value="NZ_QUZK01000041.1"/>
</dbReference>
<organism evidence="7 8">
    <name type="scientific">Wenzhouxiangella sediminis</name>
    <dbReference type="NCBI Taxonomy" id="1792836"/>
    <lineage>
        <taxon>Bacteria</taxon>
        <taxon>Pseudomonadati</taxon>
        <taxon>Pseudomonadota</taxon>
        <taxon>Gammaproteobacteria</taxon>
        <taxon>Chromatiales</taxon>
        <taxon>Wenzhouxiangellaceae</taxon>
        <taxon>Wenzhouxiangella</taxon>
    </lineage>
</organism>
<sequence length="303" mass="33995">MGEISTHDYTSVIGRAFGNFIVVRELGRGAMGAVFIGYQKTLKRQVAIKLLPKALARSESARQQFRDEAETIAVLNHPHIITIFDSGEDDEYFYQVMQLVEGQDLARILAKLRRHPVPTRRILPLHHTVRLVGEVLDGLEFAHEEGVIHQDLKPANILVDNRSGRALIADFGIAKTRQIEFYARGLVVGTPQYLSPEQAAAKDTDRRTDIYSMGVILFELLAGRLPIRDESGKQTVVRKIKQPDTFFTQPPAACSPWIDPVMEGIILKATASERSKRYVSARAFGQAIRRWADANLQRDRAAP</sequence>
<evidence type="ECO:0000256" key="2">
    <source>
        <dbReference type="ARBA" id="ARBA00022741"/>
    </source>
</evidence>
<dbReference type="SUPFAM" id="SSF56112">
    <property type="entry name" value="Protein kinase-like (PK-like)"/>
    <property type="match status" value="1"/>
</dbReference>
<protein>
    <submittedName>
        <fullName evidence="7">Serine/threonine protein kinase</fullName>
    </submittedName>
</protein>
<keyword evidence="8" id="KW-1185">Reference proteome</keyword>
<dbReference type="InterPro" id="IPR017441">
    <property type="entry name" value="Protein_kinase_ATP_BS"/>
</dbReference>
<keyword evidence="7" id="KW-0723">Serine/threonine-protein kinase</keyword>
<dbReference type="AlphaFoldDB" id="A0A3E1K7Z4"/>
<dbReference type="InterPro" id="IPR000719">
    <property type="entry name" value="Prot_kinase_dom"/>
</dbReference>
<dbReference type="PANTHER" id="PTHR43289:SF34">
    <property type="entry name" value="SERINE_THREONINE-PROTEIN KINASE YBDM-RELATED"/>
    <property type="match status" value="1"/>
</dbReference>
<reference evidence="7 8" key="1">
    <citation type="submission" date="2018-08" db="EMBL/GenBank/DDBJ databases">
        <title>Wenzhouxiangella salilacus sp. nov., a novel bacterium isolated from a saline lake in Xinjiang Province, China.</title>
        <authorList>
            <person name="Han S."/>
        </authorList>
    </citation>
    <scope>NUCLEOTIDE SEQUENCE [LARGE SCALE GENOMIC DNA]</scope>
    <source>
        <strain evidence="7 8">XDB06</strain>
    </source>
</reference>
<name>A0A3E1K7Z4_9GAMM</name>
<keyword evidence="4 5" id="KW-0067">ATP-binding</keyword>
<dbReference type="OrthoDB" id="9801841at2"/>
<comment type="caution">
    <text evidence="7">The sequence shown here is derived from an EMBL/GenBank/DDBJ whole genome shotgun (WGS) entry which is preliminary data.</text>
</comment>
<gene>
    <name evidence="7" type="ORF">DZC52_10165</name>
</gene>
<keyword evidence="2 5" id="KW-0547">Nucleotide-binding</keyword>
<dbReference type="SMART" id="SM00220">
    <property type="entry name" value="S_TKc"/>
    <property type="match status" value="1"/>
</dbReference>
<dbReference type="EMBL" id="QUZK01000041">
    <property type="protein sequence ID" value="RFF29807.1"/>
    <property type="molecule type" value="Genomic_DNA"/>
</dbReference>
<dbReference type="PROSITE" id="PS00107">
    <property type="entry name" value="PROTEIN_KINASE_ATP"/>
    <property type="match status" value="1"/>
</dbReference>
<dbReference type="GO" id="GO:0005524">
    <property type="term" value="F:ATP binding"/>
    <property type="evidence" value="ECO:0007669"/>
    <property type="project" value="UniProtKB-UniRule"/>
</dbReference>
<evidence type="ECO:0000256" key="5">
    <source>
        <dbReference type="PROSITE-ProRule" id="PRU10141"/>
    </source>
</evidence>
<evidence type="ECO:0000256" key="4">
    <source>
        <dbReference type="ARBA" id="ARBA00022840"/>
    </source>
</evidence>
<dbReference type="PANTHER" id="PTHR43289">
    <property type="entry name" value="MITOGEN-ACTIVATED PROTEIN KINASE KINASE KINASE 20-RELATED"/>
    <property type="match status" value="1"/>
</dbReference>
<dbReference type="Gene3D" id="3.30.200.20">
    <property type="entry name" value="Phosphorylase Kinase, domain 1"/>
    <property type="match status" value="1"/>
</dbReference>
<dbReference type="PROSITE" id="PS00108">
    <property type="entry name" value="PROTEIN_KINASE_ST"/>
    <property type="match status" value="1"/>
</dbReference>
<keyword evidence="1" id="KW-0808">Transferase</keyword>
<dbReference type="Gene3D" id="1.10.510.10">
    <property type="entry name" value="Transferase(Phosphotransferase) domain 1"/>
    <property type="match status" value="1"/>
</dbReference>
<feature type="domain" description="Protein kinase" evidence="6">
    <location>
        <begin position="20"/>
        <end position="292"/>
    </location>
</feature>
<dbReference type="Pfam" id="PF00069">
    <property type="entry name" value="Pkinase"/>
    <property type="match status" value="1"/>
</dbReference>